<evidence type="ECO:0000313" key="4">
    <source>
        <dbReference type="Proteomes" id="UP001526430"/>
    </source>
</evidence>
<dbReference type="PANTHER" id="PTHR42928:SF5">
    <property type="entry name" value="BLR1237 PROTEIN"/>
    <property type="match status" value="1"/>
</dbReference>
<evidence type="ECO:0000256" key="1">
    <source>
        <dbReference type="ARBA" id="ARBA00006987"/>
    </source>
</evidence>
<comment type="caution">
    <text evidence="3">The sequence shown here is derived from an EMBL/GenBank/DDBJ whole genome shotgun (WGS) entry which is preliminary data.</text>
</comment>
<comment type="similarity">
    <text evidence="1">Belongs to the UPF0065 (bug) family.</text>
</comment>
<protein>
    <submittedName>
        <fullName evidence="3">Tripartite tricarboxylate transporter substrate binding protein</fullName>
    </submittedName>
</protein>
<dbReference type="InterPro" id="IPR006311">
    <property type="entry name" value="TAT_signal"/>
</dbReference>
<accession>A0ABT3NTP7</accession>
<dbReference type="CDD" id="cd07012">
    <property type="entry name" value="PBP2_Bug_TTT"/>
    <property type="match status" value="1"/>
</dbReference>
<dbReference type="Gene3D" id="3.40.190.150">
    <property type="entry name" value="Bordetella uptake gene, domain 1"/>
    <property type="match status" value="1"/>
</dbReference>
<feature type="signal peptide" evidence="2">
    <location>
        <begin position="1"/>
        <end position="30"/>
    </location>
</feature>
<evidence type="ECO:0000256" key="2">
    <source>
        <dbReference type="SAM" id="SignalP"/>
    </source>
</evidence>
<reference evidence="3 4" key="1">
    <citation type="submission" date="2022-10" db="EMBL/GenBank/DDBJ databases">
        <title>Roseococcus glaciei nov., sp. nov., isolated from glacier.</title>
        <authorList>
            <person name="Liu Q."/>
            <person name="Xin Y.-H."/>
        </authorList>
    </citation>
    <scope>NUCLEOTIDE SEQUENCE [LARGE SCALE GENOMIC DNA]</scope>
    <source>
        <strain evidence="3 4">MDT2-1-1</strain>
    </source>
</reference>
<keyword evidence="4" id="KW-1185">Reference proteome</keyword>
<gene>
    <name evidence="3" type="ORF">OF850_07860</name>
</gene>
<dbReference type="Proteomes" id="UP001526430">
    <property type="component" value="Unassembled WGS sequence"/>
</dbReference>
<dbReference type="InterPro" id="IPR042100">
    <property type="entry name" value="Bug_dom1"/>
</dbReference>
<sequence>MNQSNASRRRALAVIGASAAVLATPRLASAQGSGFPSRPIRFIVPWTPGGPSDATARALAAAAGRKLGVPIVIDNRPGAAGTLGPSSMARGSRPDGYTISQMPINVFRYPAMASVDYDPVEDFSWIIMTSGYTFASGVRADAPWANWGEMVAAAKARPGSIAYASNGIGGTPHVTMAQIAAHDGTDLLNTPFRGWADSLASLLGGQVQLMSDAGPWAPLVEAGRVRVLATWGAERSRLFSVSGAME</sequence>
<dbReference type="PROSITE" id="PS51318">
    <property type="entry name" value="TAT"/>
    <property type="match status" value="1"/>
</dbReference>
<dbReference type="RefSeq" id="WP_301589444.1">
    <property type="nucleotide sequence ID" value="NZ_JAPFQI010000004.1"/>
</dbReference>
<evidence type="ECO:0000313" key="3">
    <source>
        <dbReference type="EMBL" id="MCW8085536.1"/>
    </source>
</evidence>
<organism evidence="3 4">
    <name type="scientific">Sabulicella glaciei</name>
    <dbReference type="NCBI Taxonomy" id="2984948"/>
    <lineage>
        <taxon>Bacteria</taxon>
        <taxon>Pseudomonadati</taxon>
        <taxon>Pseudomonadota</taxon>
        <taxon>Alphaproteobacteria</taxon>
        <taxon>Acetobacterales</taxon>
        <taxon>Acetobacteraceae</taxon>
        <taxon>Sabulicella</taxon>
    </lineage>
</organism>
<dbReference type="EMBL" id="JAPFQI010000004">
    <property type="protein sequence ID" value="MCW8085536.1"/>
    <property type="molecule type" value="Genomic_DNA"/>
</dbReference>
<dbReference type="PANTHER" id="PTHR42928">
    <property type="entry name" value="TRICARBOXYLATE-BINDING PROTEIN"/>
    <property type="match status" value="1"/>
</dbReference>
<proteinExistence type="inferred from homology"/>
<name>A0ABT3NTP7_9PROT</name>
<dbReference type="Pfam" id="PF03401">
    <property type="entry name" value="TctC"/>
    <property type="match status" value="1"/>
</dbReference>
<dbReference type="InterPro" id="IPR005064">
    <property type="entry name" value="BUG"/>
</dbReference>
<feature type="chain" id="PRO_5047019170" evidence="2">
    <location>
        <begin position="31"/>
        <end position="246"/>
    </location>
</feature>
<keyword evidence="2" id="KW-0732">Signal</keyword>